<sequence length="358" mass="41348">MFILTQPIFIGNTNVGICFNVLHYLFYTTTGTILLHMMHRPCITEEWFGFAICVLCFHMNIPRWLNRAHLRLTRCTRDIRHSGLREVKTGRWTVHGFSRLVISRGSFFSGRESAKPKPTASIWLSNLSDPFTPNPLPNSSETTSTIIWSSFAFHTTFLRPFCRYFPFLGRSCFYSIVVLFPYLKPLSYGSTIASTSRLPFPRCIELSSIDVSAVIINCHLLTRNNTIYNEHNTLISEHDSNRKRERQYQRICDIDRQVTTGLYRSLEAKSKTITNQDYPFSRPNQKEMREIDHQFVKSPEMNIPLGDDNSKPEAPIEIKSLSVIAFLFDLTTAHCRIPRYVPPAVLSRQFSVSDTFKI</sequence>
<dbReference type="KEGG" id="eus:EUTSA_v10013927mg"/>
<reference evidence="1 2" key="1">
    <citation type="journal article" date="2013" name="Front. Plant Sci.">
        <title>The Reference Genome of the Halophytic Plant Eutrema salsugineum.</title>
        <authorList>
            <person name="Yang R."/>
            <person name="Jarvis D.E."/>
            <person name="Chen H."/>
            <person name="Beilstein M.A."/>
            <person name="Grimwood J."/>
            <person name="Jenkins J."/>
            <person name="Shu S."/>
            <person name="Prochnik S."/>
            <person name="Xin M."/>
            <person name="Ma C."/>
            <person name="Schmutz J."/>
            <person name="Wing R.A."/>
            <person name="Mitchell-Olds T."/>
            <person name="Schumaker K.S."/>
            <person name="Wang X."/>
        </authorList>
    </citation>
    <scope>NUCLEOTIDE SEQUENCE [LARGE SCALE GENOMIC DNA]</scope>
</reference>
<keyword evidence="2" id="KW-1185">Reference proteome</keyword>
<dbReference type="EMBL" id="KI517464">
    <property type="protein sequence ID" value="ESQ40457.1"/>
    <property type="molecule type" value="Genomic_DNA"/>
</dbReference>
<gene>
    <name evidence="1" type="ORF">EUTSA_v10013927mg</name>
</gene>
<name>V4LDH3_EUTSA</name>
<proteinExistence type="predicted"/>
<dbReference type="Proteomes" id="UP000030689">
    <property type="component" value="Unassembled WGS sequence"/>
</dbReference>
<evidence type="ECO:0000313" key="2">
    <source>
        <dbReference type="Proteomes" id="UP000030689"/>
    </source>
</evidence>
<protein>
    <submittedName>
        <fullName evidence="1">Uncharacterized protein</fullName>
    </submittedName>
</protein>
<dbReference type="Gramene" id="ESQ40457">
    <property type="protein sequence ID" value="ESQ40457"/>
    <property type="gene ID" value="EUTSA_v10013927mg"/>
</dbReference>
<organism evidence="1 2">
    <name type="scientific">Eutrema salsugineum</name>
    <name type="common">Saltwater cress</name>
    <name type="synonym">Sisymbrium salsugineum</name>
    <dbReference type="NCBI Taxonomy" id="72664"/>
    <lineage>
        <taxon>Eukaryota</taxon>
        <taxon>Viridiplantae</taxon>
        <taxon>Streptophyta</taxon>
        <taxon>Embryophyta</taxon>
        <taxon>Tracheophyta</taxon>
        <taxon>Spermatophyta</taxon>
        <taxon>Magnoliopsida</taxon>
        <taxon>eudicotyledons</taxon>
        <taxon>Gunneridae</taxon>
        <taxon>Pentapetalae</taxon>
        <taxon>rosids</taxon>
        <taxon>malvids</taxon>
        <taxon>Brassicales</taxon>
        <taxon>Brassicaceae</taxon>
        <taxon>Eutremeae</taxon>
        <taxon>Eutrema</taxon>
    </lineage>
</organism>
<dbReference type="AlphaFoldDB" id="V4LDH3"/>
<evidence type="ECO:0000313" key="1">
    <source>
        <dbReference type="EMBL" id="ESQ40457.1"/>
    </source>
</evidence>
<accession>V4LDH3</accession>